<feature type="compositionally biased region" description="Acidic residues" evidence="1">
    <location>
        <begin position="31"/>
        <end position="42"/>
    </location>
</feature>
<organism evidence="2 3">
    <name type="scientific">Laodelphax striatellus</name>
    <name type="common">Small brown planthopper</name>
    <name type="synonym">Delphax striatella</name>
    <dbReference type="NCBI Taxonomy" id="195883"/>
    <lineage>
        <taxon>Eukaryota</taxon>
        <taxon>Metazoa</taxon>
        <taxon>Ecdysozoa</taxon>
        <taxon>Arthropoda</taxon>
        <taxon>Hexapoda</taxon>
        <taxon>Insecta</taxon>
        <taxon>Pterygota</taxon>
        <taxon>Neoptera</taxon>
        <taxon>Paraneoptera</taxon>
        <taxon>Hemiptera</taxon>
        <taxon>Auchenorrhyncha</taxon>
        <taxon>Fulgoroidea</taxon>
        <taxon>Delphacidae</taxon>
        <taxon>Criomorphinae</taxon>
        <taxon>Laodelphax</taxon>
    </lineage>
</organism>
<name>A0A482XNX2_LAOST</name>
<dbReference type="Proteomes" id="UP000291343">
    <property type="component" value="Unassembled WGS sequence"/>
</dbReference>
<dbReference type="EMBL" id="QKKF02004804">
    <property type="protein sequence ID" value="RZF47089.1"/>
    <property type="molecule type" value="Genomic_DNA"/>
</dbReference>
<accession>A0A482XNX2</accession>
<proteinExistence type="predicted"/>
<dbReference type="AlphaFoldDB" id="A0A482XNX2"/>
<evidence type="ECO:0000313" key="3">
    <source>
        <dbReference type="Proteomes" id="UP000291343"/>
    </source>
</evidence>
<comment type="caution">
    <text evidence="2">The sequence shown here is derived from an EMBL/GenBank/DDBJ whole genome shotgun (WGS) entry which is preliminary data.</text>
</comment>
<feature type="compositionally biased region" description="Basic and acidic residues" evidence="1">
    <location>
        <begin position="65"/>
        <end position="91"/>
    </location>
</feature>
<sequence>MSEGEEISKKMKEIVMKEDESGYVIDKVADMEEPDENDDNEDGGVNMTKEEKSETKKEVKKMKKEKNVEKGDSGDDDSVKEGKRDEHDRRATVVSFNDDVENEEEKKEKGENVKPSSSKENQNADAAEDSAAVAIRTYASFQTPYKRLSLVADTWMKSYTLQKW</sequence>
<dbReference type="InParanoid" id="A0A482XNX2"/>
<reference evidence="2 3" key="1">
    <citation type="journal article" date="2017" name="Gigascience">
        <title>Genome sequence of the small brown planthopper, Laodelphax striatellus.</title>
        <authorList>
            <person name="Zhu J."/>
            <person name="Jiang F."/>
            <person name="Wang X."/>
            <person name="Yang P."/>
            <person name="Bao Y."/>
            <person name="Zhao W."/>
            <person name="Wang W."/>
            <person name="Lu H."/>
            <person name="Wang Q."/>
            <person name="Cui N."/>
            <person name="Li J."/>
            <person name="Chen X."/>
            <person name="Luo L."/>
            <person name="Yu J."/>
            <person name="Kang L."/>
            <person name="Cui F."/>
        </authorList>
    </citation>
    <scope>NUCLEOTIDE SEQUENCE [LARGE SCALE GENOMIC DNA]</scope>
    <source>
        <strain evidence="2">Lst14</strain>
    </source>
</reference>
<gene>
    <name evidence="2" type="ORF">LSTR_LSTR004489</name>
</gene>
<evidence type="ECO:0000256" key="1">
    <source>
        <dbReference type="SAM" id="MobiDB-lite"/>
    </source>
</evidence>
<keyword evidence="3" id="KW-1185">Reference proteome</keyword>
<feature type="compositionally biased region" description="Basic and acidic residues" evidence="1">
    <location>
        <begin position="1"/>
        <end position="20"/>
    </location>
</feature>
<evidence type="ECO:0000313" key="2">
    <source>
        <dbReference type="EMBL" id="RZF47089.1"/>
    </source>
</evidence>
<feature type="region of interest" description="Disordered" evidence="1">
    <location>
        <begin position="1"/>
        <end position="129"/>
    </location>
</feature>
<feature type="compositionally biased region" description="Basic and acidic residues" evidence="1">
    <location>
        <begin position="48"/>
        <end position="57"/>
    </location>
</feature>
<protein>
    <submittedName>
        <fullName evidence="2">Uncharacterized protein</fullName>
    </submittedName>
</protein>